<dbReference type="Proteomes" id="UP000673394">
    <property type="component" value="Unassembled WGS sequence"/>
</dbReference>
<reference evidence="1 2" key="1">
    <citation type="submission" date="2021-04" db="EMBL/GenBank/DDBJ databases">
        <title>Paenibacillus sp. DLE-14 whole genome sequence.</title>
        <authorList>
            <person name="Ham Y.J."/>
        </authorList>
    </citation>
    <scope>NUCLEOTIDE SEQUENCE [LARGE SCALE GENOMIC DNA]</scope>
    <source>
        <strain evidence="1 2">DLE-14</strain>
    </source>
</reference>
<keyword evidence="2" id="KW-1185">Reference proteome</keyword>
<name>A0ABS5CGR5_9BACL</name>
<dbReference type="RefSeq" id="WP_210661527.1">
    <property type="nucleotide sequence ID" value="NZ_JAGKSP010000009.1"/>
</dbReference>
<accession>A0ABS5CGR5</accession>
<comment type="caution">
    <text evidence="1">The sequence shown here is derived from an EMBL/GenBank/DDBJ whole genome shotgun (WGS) entry which is preliminary data.</text>
</comment>
<evidence type="ECO:0000313" key="2">
    <source>
        <dbReference type="Proteomes" id="UP000673394"/>
    </source>
</evidence>
<evidence type="ECO:0008006" key="3">
    <source>
        <dbReference type="Google" id="ProtNLM"/>
    </source>
</evidence>
<dbReference type="EMBL" id="JAGKSP010000009">
    <property type="protein sequence ID" value="MBP3965019.1"/>
    <property type="molecule type" value="Genomic_DNA"/>
</dbReference>
<organism evidence="1 2">
    <name type="scientific">Paenibacillus lignilyticus</name>
    <dbReference type="NCBI Taxonomy" id="1172615"/>
    <lineage>
        <taxon>Bacteria</taxon>
        <taxon>Bacillati</taxon>
        <taxon>Bacillota</taxon>
        <taxon>Bacilli</taxon>
        <taxon>Bacillales</taxon>
        <taxon>Paenibacillaceae</taxon>
        <taxon>Paenibacillus</taxon>
    </lineage>
</organism>
<proteinExistence type="predicted"/>
<protein>
    <recommendedName>
        <fullName evidence="3">Nudix hydrolase domain-containing protein</fullName>
    </recommendedName>
</protein>
<gene>
    <name evidence="1" type="ORF">I8J30_20030</name>
</gene>
<sequence>MRELLEETNQKIEIVEFKGLMKFRLQPS</sequence>
<evidence type="ECO:0000313" key="1">
    <source>
        <dbReference type="EMBL" id="MBP3965019.1"/>
    </source>
</evidence>